<dbReference type="SUPFAM" id="SSF88723">
    <property type="entry name" value="PIN domain-like"/>
    <property type="match status" value="1"/>
</dbReference>
<accession>A0A101EPZ4</accession>
<dbReference type="PATRIC" id="fig|93930.3.peg.156"/>
<gene>
    <name evidence="2" type="ORF">XD57_1145</name>
</gene>
<dbReference type="RefSeq" id="WP_012003237.1">
    <property type="nucleotide sequence ID" value="NZ_DAITJQ010000003.1"/>
</dbReference>
<feature type="domain" description="PIN" evidence="1">
    <location>
        <begin position="1"/>
        <end position="112"/>
    </location>
</feature>
<dbReference type="InterPro" id="IPR002850">
    <property type="entry name" value="PIN_toxin-like"/>
</dbReference>
<dbReference type="AlphaFoldDB" id="A0A101EPZ4"/>
<name>A0A101EPZ4_9THEM</name>
<sequence>MKVVVDTNVLVSGIINPHGRPAHILNLVLDGKLILCIDSRIYDEYERVLLSPKFSFPKEYVKILLDFIKRKSVFVVPSPLRIDPLDESDLPFLEVAFSAKAPIITGNRKHFENVKGIEIYTPSEFIEKFIRHAL</sequence>
<dbReference type="PANTHER" id="PTHR34610:SF3">
    <property type="entry name" value="SSL7007 PROTEIN"/>
    <property type="match status" value="1"/>
</dbReference>
<dbReference type="EMBL" id="LGFG01000097">
    <property type="protein sequence ID" value="KUK22758.1"/>
    <property type="molecule type" value="Genomic_DNA"/>
</dbReference>
<dbReference type="NCBIfam" id="TIGR00305">
    <property type="entry name" value="putative toxin-antitoxin system toxin component, PIN family"/>
    <property type="match status" value="1"/>
</dbReference>
<proteinExistence type="predicted"/>
<evidence type="ECO:0000259" key="1">
    <source>
        <dbReference type="SMART" id="SM00670"/>
    </source>
</evidence>
<comment type="caution">
    <text evidence="2">The sequence shown here is derived from an EMBL/GenBank/DDBJ whole genome shotgun (WGS) entry which is preliminary data.</text>
</comment>
<dbReference type="Pfam" id="PF13470">
    <property type="entry name" value="PIN_3"/>
    <property type="match status" value="1"/>
</dbReference>
<evidence type="ECO:0000313" key="2">
    <source>
        <dbReference type="EMBL" id="KUK22758.1"/>
    </source>
</evidence>
<evidence type="ECO:0000313" key="3">
    <source>
        <dbReference type="Proteomes" id="UP000058636"/>
    </source>
</evidence>
<dbReference type="Proteomes" id="UP000058636">
    <property type="component" value="Unassembled WGS sequence"/>
</dbReference>
<protein>
    <submittedName>
        <fullName evidence="2">PilT protein domain protein</fullName>
    </submittedName>
</protein>
<dbReference type="InterPro" id="IPR029060">
    <property type="entry name" value="PIN-like_dom_sf"/>
</dbReference>
<dbReference type="PANTHER" id="PTHR34610">
    <property type="entry name" value="SSL7007 PROTEIN"/>
    <property type="match status" value="1"/>
</dbReference>
<reference evidence="2 3" key="1">
    <citation type="journal article" date="2015" name="MBio">
        <title>Genome-Resolved Metagenomic Analysis Reveals Roles for Candidate Phyla and Other Microbial Community Members in Biogeochemical Transformations in Oil Reservoirs.</title>
        <authorList>
            <person name="Hu P."/>
            <person name="Tom L."/>
            <person name="Singh A."/>
            <person name="Thomas B.C."/>
            <person name="Baker B.J."/>
            <person name="Piceno Y.M."/>
            <person name="Andersen G.L."/>
            <person name="Banfield J.F."/>
        </authorList>
    </citation>
    <scope>NUCLEOTIDE SEQUENCE [LARGE SCALE GENOMIC DNA]</scope>
    <source>
        <strain evidence="2">46_26</strain>
    </source>
</reference>
<organism evidence="2 3">
    <name type="scientific">Thermotoga petrophila</name>
    <dbReference type="NCBI Taxonomy" id="93929"/>
    <lineage>
        <taxon>Bacteria</taxon>
        <taxon>Thermotogati</taxon>
        <taxon>Thermotogota</taxon>
        <taxon>Thermotogae</taxon>
        <taxon>Thermotogales</taxon>
        <taxon>Thermotogaceae</taxon>
        <taxon>Thermotoga</taxon>
    </lineage>
</organism>
<dbReference type="SMART" id="SM00670">
    <property type="entry name" value="PINc"/>
    <property type="match status" value="1"/>
</dbReference>
<dbReference type="InterPro" id="IPR002716">
    <property type="entry name" value="PIN_dom"/>
</dbReference>